<name>A0A6J5KUF2_9CAUD</name>
<proteinExistence type="predicted"/>
<keyword evidence="1" id="KW-1133">Transmembrane helix</keyword>
<evidence type="ECO:0000313" key="2">
    <source>
        <dbReference type="EMBL" id="CAB4124766.1"/>
    </source>
</evidence>
<keyword evidence="1" id="KW-0812">Transmembrane</keyword>
<feature type="transmembrane region" description="Helical" evidence="1">
    <location>
        <begin position="35"/>
        <end position="53"/>
    </location>
</feature>
<feature type="transmembrane region" description="Helical" evidence="1">
    <location>
        <begin position="7"/>
        <end position="23"/>
    </location>
</feature>
<dbReference type="EMBL" id="LR798291">
    <property type="protein sequence ID" value="CAB5221008.1"/>
    <property type="molecule type" value="Genomic_DNA"/>
</dbReference>
<evidence type="ECO:0000256" key="1">
    <source>
        <dbReference type="SAM" id="Phobius"/>
    </source>
</evidence>
<sequence>MKELLKFCGFMAFGYLMWAFVAAEFNPTAWDYHTRLAYVFFVPLISLFGTVFSS</sequence>
<accession>A0A6J5KUF2</accession>
<protein>
    <submittedName>
        <fullName evidence="2">Uncharacterized protein</fullName>
    </submittedName>
</protein>
<organism evidence="2">
    <name type="scientific">uncultured Caudovirales phage</name>
    <dbReference type="NCBI Taxonomy" id="2100421"/>
    <lineage>
        <taxon>Viruses</taxon>
        <taxon>Duplodnaviria</taxon>
        <taxon>Heunggongvirae</taxon>
        <taxon>Uroviricota</taxon>
        <taxon>Caudoviricetes</taxon>
        <taxon>Peduoviridae</taxon>
        <taxon>Maltschvirus</taxon>
        <taxon>Maltschvirus maltsch</taxon>
    </lineage>
</organism>
<keyword evidence="1" id="KW-0472">Membrane</keyword>
<gene>
    <name evidence="3" type="ORF">UFOVP246_69</name>
    <name evidence="2" type="ORF">UFOVP59_46</name>
</gene>
<dbReference type="EMBL" id="LR796181">
    <property type="protein sequence ID" value="CAB4124766.1"/>
    <property type="molecule type" value="Genomic_DNA"/>
</dbReference>
<evidence type="ECO:0000313" key="3">
    <source>
        <dbReference type="EMBL" id="CAB5221008.1"/>
    </source>
</evidence>
<reference evidence="2" key="1">
    <citation type="submission" date="2020-04" db="EMBL/GenBank/DDBJ databases">
        <authorList>
            <person name="Chiriac C."/>
            <person name="Salcher M."/>
            <person name="Ghai R."/>
            <person name="Kavagutti S V."/>
        </authorList>
    </citation>
    <scope>NUCLEOTIDE SEQUENCE</scope>
</reference>